<organism evidence="6 7">
    <name type="scientific">Cercospora kikuchii</name>
    <dbReference type="NCBI Taxonomy" id="84275"/>
    <lineage>
        <taxon>Eukaryota</taxon>
        <taxon>Fungi</taxon>
        <taxon>Dikarya</taxon>
        <taxon>Ascomycota</taxon>
        <taxon>Pezizomycotina</taxon>
        <taxon>Dothideomycetes</taxon>
        <taxon>Dothideomycetidae</taxon>
        <taxon>Mycosphaerellales</taxon>
        <taxon>Mycosphaerellaceae</taxon>
        <taxon>Cercospora</taxon>
    </lineage>
</organism>
<dbReference type="Pfam" id="PF12955">
    <property type="entry name" value="Vps3844_C"/>
    <property type="match status" value="1"/>
</dbReference>
<dbReference type="InterPro" id="IPR049205">
    <property type="entry name" value="Vps3844_N"/>
</dbReference>
<feature type="signal peptide" evidence="3">
    <location>
        <begin position="1"/>
        <end position="21"/>
    </location>
</feature>
<keyword evidence="2" id="KW-1133">Transmembrane helix</keyword>
<feature type="domain" description="Vacuolar sorting protein Vps3844 N-terminal" evidence="5">
    <location>
        <begin position="44"/>
        <end position="140"/>
    </location>
</feature>
<keyword evidence="2" id="KW-0812">Transmembrane</keyword>
<name>A0A9P3FIC2_9PEZI</name>
<feature type="region of interest" description="Disordered" evidence="1">
    <location>
        <begin position="239"/>
        <end position="262"/>
    </location>
</feature>
<gene>
    <name evidence="6" type="ORF">CKM354_000694100</name>
</gene>
<evidence type="ECO:0000256" key="3">
    <source>
        <dbReference type="SAM" id="SignalP"/>
    </source>
</evidence>
<dbReference type="Pfam" id="PF21656">
    <property type="entry name" value="DUF6859"/>
    <property type="match status" value="1"/>
</dbReference>
<dbReference type="GO" id="GO:0005783">
    <property type="term" value="C:endoplasmic reticulum"/>
    <property type="evidence" value="ECO:0007669"/>
    <property type="project" value="TreeGrafter"/>
</dbReference>
<feature type="transmembrane region" description="Helical" evidence="2">
    <location>
        <begin position="347"/>
        <end position="369"/>
    </location>
</feature>
<dbReference type="GeneID" id="68292516"/>
<evidence type="ECO:0000313" key="6">
    <source>
        <dbReference type="EMBL" id="GIZ43724.1"/>
    </source>
</evidence>
<dbReference type="Proteomes" id="UP000825890">
    <property type="component" value="Unassembled WGS sequence"/>
</dbReference>
<keyword evidence="7" id="KW-1185">Reference proteome</keyword>
<feature type="domain" description="Vacuolar sorting protein Vps3844 C-terminal" evidence="4">
    <location>
        <begin position="272"/>
        <end position="382"/>
    </location>
</feature>
<dbReference type="EMBL" id="BOLY01000004">
    <property type="protein sequence ID" value="GIZ43724.1"/>
    <property type="molecule type" value="Genomic_DNA"/>
</dbReference>
<dbReference type="InterPro" id="IPR024382">
    <property type="entry name" value="Vps3844_C"/>
</dbReference>
<evidence type="ECO:0000313" key="7">
    <source>
        <dbReference type="Proteomes" id="UP000825890"/>
    </source>
</evidence>
<keyword evidence="3" id="KW-0732">Signal</keyword>
<proteinExistence type="predicted"/>
<dbReference type="RefSeq" id="XP_044658211.1">
    <property type="nucleotide sequence ID" value="XM_044802276.1"/>
</dbReference>
<dbReference type="AlphaFoldDB" id="A0A9P3FIC2"/>
<dbReference type="PANTHER" id="PTHR36853">
    <property type="entry name" value="EXPRESSED PROTEIN"/>
    <property type="match status" value="1"/>
</dbReference>
<dbReference type="PANTHER" id="PTHR36853:SF1">
    <property type="entry name" value="DUF3844 DOMAIN-CONTAINING PROTEIN"/>
    <property type="match status" value="1"/>
</dbReference>
<evidence type="ECO:0000256" key="2">
    <source>
        <dbReference type="SAM" id="Phobius"/>
    </source>
</evidence>
<feature type="chain" id="PRO_5040238041" description="DUF3844 domain-containing protein" evidence="3">
    <location>
        <begin position="22"/>
        <end position="391"/>
    </location>
</feature>
<evidence type="ECO:0000259" key="5">
    <source>
        <dbReference type="Pfam" id="PF21656"/>
    </source>
</evidence>
<evidence type="ECO:0000256" key="1">
    <source>
        <dbReference type="SAM" id="MobiDB-lite"/>
    </source>
</evidence>
<evidence type="ECO:0008006" key="8">
    <source>
        <dbReference type="Google" id="ProtNLM"/>
    </source>
</evidence>
<comment type="caution">
    <text evidence="6">The sequence shown here is derived from an EMBL/GenBank/DDBJ whole genome shotgun (WGS) entry which is preliminary data.</text>
</comment>
<reference evidence="6 7" key="1">
    <citation type="submission" date="2021-01" db="EMBL/GenBank/DDBJ databases">
        <title>Cercospora kikuchii MAFF 305040 whole genome shotgun sequence.</title>
        <authorList>
            <person name="Kashiwa T."/>
            <person name="Suzuki T."/>
        </authorList>
    </citation>
    <scope>NUCLEOTIDE SEQUENCE [LARGE SCALE GENOMIC DNA]</scope>
    <source>
        <strain evidence="6 7">MAFF 305040</strain>
    </source>
</reference>
<accession>A0A9P3FIC2</accession>
<sequence length="391" mass="42053">MKSTTHLLLPVLACAARIAEAATAHVYTYDPHASAARGQSGRDLSPVAARLVLAQRAGVEDYHQSDLLRQEAIEAINDYGKQTPLFAKEEDRRNNAFILLEGVTDSIPFFKDNSARHSFGISPAPNSAATRGLFVDLVKQENPASASSDYEIVQHISDADRLSSSGNVFYLAKSVEDMLAMWEKFEKTGTFAITAITTPADAESSRNEGKFQWGTYEMPNKKSMLQKRQRLAPEAPLSMANDFTTSDSSEDSPLPKFQANNTTPLRGILPACFTSESACESATRNCTGHGKCGLKYHDADSLGPGGGGQTGLDCWSCQCTKPKSEAGKKSTVWGGPACQKKDVSVEFWLIALFTVAIIGLVSFAVGTIWEMGSQELPSVIGAGVSGPTARK</sequence>
<protein>
    <recommendedName>
        <fullName evidence="8">DUF3844 domain-containing protein</fullName>
    </recommendedName>
</protein>
<keyword evidence="2" id="KW-0472">Membrane</keyword>
<dbReference type="InterPro" id="IPR053065">
    <property type="entry name" value="Archenteron_Induction-Rel"/>
</dbReference>
<dbReference type="OrthoDB" id="5583277at2759"/>
<evidence type="ECO:0000259" key="4">
    <source>
        <dbReference type="Pfam" id="PF12955"/>
    </source>
</evidence>